<evidence type="ECO:0000256" key="1">
    <source>
        <dbReference type="SAM" id="Phobius"/>
    </source>
</evidence>
<dbReference type="EMBL" id="PEVA01000225">
    <property type="protein sequence ID" value="PIV07933.1"/>
    <property type="molecule type" value="Genomic_DNA"/>
</dbReference>
<protein>
    <recommendedName>
        <fullName evidence="4">Type 4 fimbrial biogenesis protein PilX N-terminal domain-containing protein</fullName>
    </recommendedName>
</protein>
<organism evidence="2 3">
    <name type="scientific">Candidatus Roizmanbacteria bacterium CG03_land_8_20_14_0_80_39_12</name>
    <dbReference type="NCBI Taxonomy" id="1974847"/>
    <lineage>
        <taxon>Bacteria</taxon>
        <taxon>Candidatus Roizmaniibacteriota</taxon>
    </lineage>
</organism>
<gene>
    <name evidence="2" type="ORF">COS52_05380</name>
</gene>
<dbReference type="Proteomes" id="UP000230119">
    <property type="component" value="Unassembled WGS sequence"/>
</dbReference>
<keyword evidence="1" id="KW-1133">Transmembrane helix</keyword>
<comment type="caution">
    <text evidence="2">The sequence shown here is derived from an EMBL/GenBank/DDBJ whole genome shotgun (WGS) entry which is preliminary data.</text>
</comment>
<reference evidence="3" key="1">
    <citation type="submission" date="2017-09" db="EMBL/GenBank/DDBJ databases">
        <title>Depth-based differentiation of microbial function through sediment-hosted aquifers and enrichment of novel symbionts in the deep terrestrial subsurface.</title>
        <authorList>
            <person name="Probst A.J."/>
            <person name="Ladd B."/>
            <person name="Jarett J.K."/>
            <person name="Geller-Mcgrath D.E."/>
            <person name="Sieber C.M.K."/>
            <person name="Emerson J.B."/>
            <person name="Anantharaman K."/>
            <person name="Thomas B.C."/>
            <person name="Malmstrom R."/>
            <person name="Stieglmeier M."/>
            <person name="Klingl A."/>
            <person name="Woyke T."/>
            <person name="Ryan C.M."/>
            <person name="Banfield J.F."/>
        </authorList>
    </citation>
    <scope>NUCLEOTIDE SEQUENCE [LARGE SCALE GENOMIC DNA]</scope>
</reference>
<feature type="transmembrane region" description="Helical" evidence="1">
    <location>
        <begin position="7"/>
        <end position="27"/>
    </location>
</feature>
<evidence type="ECO:0000313" key="3">
    <source>
        <dbReference type="Proteomes" id="UP000230119"/>
    </source>
</evidence>
<keyword evidence="1" id="KW-0472">Membrane</keyword>
<dbReference type="AlphaFoldDB" id="A0A2M7BR09"/>
<evidence type="ECO:0008006" key="4">
    <source>
        <dbReference type="Google" id="ProtNLM"/>
    </source>
</evidence>
<keyword evidence="1" id="KW-0812">Transmembrane</keyword>
<accession>A0A2M7BR09</accession>
<evidence type="ECO:0000313" key="2">
    <source>
        <dbReference type="EMBL" id="PIV07933.1"/>
    </source>
</evidence>
<sequence>MKHKGQVLLIAVMLLATVITVVMTIAFNSTTETQVIKLEEDSQKALAAAEAGIDAVIKQSVNSSVQINSLGQFNTQGITGEAQVATVSKPTFISPLLQKDEQYTFYLSDYPTFANPPQPGDLLNLFFVSEVGQCPSIEILVVTNTYTQERYAFNTCGATQIINAPTASNVPTEIDTVAFQWKTQLSVTDGIVMFIKVYGDKTKLGFKFDSGTTLPSQGKMIESEARTTSGVVKRVQLFQSFPQIPSNFFMTSF</sequence>
<name>A0A2M7BR09_9BACT</name>
<proteinExistence type="predicted"/>